<dbReference type="Gene3D" id="3.40.1620.10">
    <property type="entry name" value="YefM-like domain"/>
    <property type="match status" value="1"/>
</dbReference>
<dbReference type="OrthoDB" id="9802003at2"/>
<evidence type="ECO:0000256" key="1">
    <source>
        <dbReference type="ARBA" id="ARBA00009981"/>
    </source>
</evidence>
<accession>A0A660E4U9</accession>
<dbReference type="RefSeq" id="WP_130843406.1">
    <property type="nucleotide sequence ID" value="NZ_BJDY01000002.1"/>
</dbReference>
<evidence type="ECO:0000313" key="3">
    <source>
        <dbReference type="Proteomes" id="UP000289996"/>
    </source>
</evidence>
<protein>
    <submittedName>
        <fullName evidence="2">Prevent-host-death protein [Lactobacillus koreensis]</fullName>
    </submittedName>
</protein>
<organism evidence="2 3">
    <name type="scientific">Lactiplantibacillus mudanjiangensis</name>
    <dbReference type="NCBI Taxonomy" id="1296538"/>
    <lineage>
        <taxon>Bacteria</taxon>
        <taxon>Bacillati</taxon>
        <taxon>Bacillota</taxon>
        <taxon>Bacilli</taxon>
        <taxon>Lactobacillales</taxon>
        <taxon>Lactobacillaceae</taxon>
        <taxon>Lactiplantibacillus</taxon>
    </lineage>
</organism>
<sequence length="68" mass="7672">MRAIKSIAFQQKLTTYLKLVNDQAEPLLITTPTPDNDVIVLSLAEYQALITSRIMANDYHPQTKQSPI</sequence>
<dbReference type="AlphaFoldDB" id="A0A660E4U9"/>
<proteinExistence type="inferred from homology"/>
<name>A0A660E4U9_9LACO</name>
<dbReference type="SUPFAM" id="SSF143120">
    <property type="entry name" value="YefM-like"/>
    <property type="match status" value="1"/>
</dbReference>
<gene>
    <name evidence="2" type="ORF">MUDAN_MDHGFNIF_01959</name>
</gene>
<dbReference type="InterPro" id="IPR036165">
    <property type="entry name" value="YefM-like_sf"/>
</dbReference>
<reference evidence="2 3" key="1">
    <citation type="submission" date="2018-11" db="EMBL/GenBank/DDBJ databases">
        <authorList>
            <person name="Wuyts S."/>
        </authorList>
    </citation>
    <scope>NUCLEOTIDE SEQUENCE [LARGE SCALE GENOMIC DNA]</scope>
    <source>
        <strain evidence="2">Lactobacillus mudanjiangensis AMBF249</strain>
    </source>
</reference>
<comment type="similarity">
    <text evidence="1">Belongs to the phD/YefM antitoxin family.</text>
</comment>
<dbReference type="EMBL" id="UYIG01000196">
    <property type="protein sequence ID" value="VDG30408.1"/>
    <property type="molecule type" value="Genomic_DNA"/>
</dbReference>
<evidence type="ECO:0000313" key="2">
    <source>
        <dbReference type="EMBL" id="VDG30408.1"/>
    </source>
</evidence>
<dbReference type="Proteomes" id="UP000289996">
    <property type="component" value="Unassembled WGS sequence"/>
</dbReference>
<keyword evidence="3" id="KW-1185">Reference proteome</keyword>